<evidence type="ECO:0000313" key="1">
    <source>
        <dbReference type="EMBL" id="MTV91638.1"/>
    </source>
</evidence>
<comment type="caution">
    <text evidence="1">The sequence shown here is derived from an EMBL/GenBank/DDBJ whole genome shotgun (WGS) entry which is preliminary data.</text>
</comment>
<keyword evidence="1" id="KW-0238">DNA-binding</keyword>
<protein>
    <submittedName>
        <fullName evidence="1">DNA-binding protein</fullName>
    </submittedName>
</protein>
<dbReference type="AlphaFoldDB" id="A0A6G2DPD9"/>
<dbReference type="Proteomes" id="UP000476212">
    <property type="component" value="Unassembled WGS sequence"/>
</dbReference>
<gene>
    <name evidence="1" type="ORF">GM544_14645</name>
</gene>
<organism evidence="1 2">
    <name type="scientific">Streptococcus pneumoniae</name>
    <dbReference type="NCBI Taxonomy" id="1313"/>
    <lineage>
        <taxon>Bacteria</taxon>
        <taxon>Bacillati</taxon>
        <taxon>Bacillota</taxon>
        <taxon>Bacilli</taxon>
        <taxon>Lactobacillales</taxon>
        <taxon>Streptococcaceae</taxon>
        <taxon>Streptococcus</taxon>
    </lineage>
</organism>
<proteinExistence type="predicted"/>
<dbReference type="EMBL" id="WNIB01000812">
    <property type="protein sequence ID" value="MTV91638.1"/>
    <property type="molecule type" value="Genomic_DNA"/>
</dbReference>
<sequence length="20" mass="2497">YLKKYECYSPLNNLELDDFE</sequence>
<dbReference type="GO" id="GO:0003677">
    <property type="term" value="F:DNA binding"/>
    <property type="evidence" value="ECO:0007669"/>
    <property type="project" value="UniProtKB-KW"/>
</dbReference>
<reference evidence="1 2" key="1">
    <citation type="submission" date="2019-11" db="EMBL/GenBank/DDBJ databases">
        <title>Growth characteristics of pneumococcus vary with the chemical composition of the capsule and with environmental conditions.</title>
        <authorList>
            <person name="Tothpal A."/>
            <person name="Desobry K."/>
            <person name="Joshi S."/>
            <person name="Wyllie A.L."/>
            <person name="Weinberger D.M."/>
        </authorList>
    </citation>
    <scope>NUCLEOTIDE SEQUENCE [LARGE SCALE GENOMIC DNA]</scope>
    <source>
        <strain evidence="2">pnumococcus15C</strain>
    </source>
</reference>
<name>A0A6G2DPD9_STREE</name>
<accession>A0A6G2DPD9</accession>
<feature type="non-terminal residue" evidence="1">
    <location>
        <position position="1"/>
    </location>
</feature>
<evidence type="ECO:0000313" key="2">
    <source>
        <dbReference type="Proteomes" id="UP000476212"/>
    </source>
</evidence>